<proteinExistence type="predicted"/>
<dbReference type="EMBL" id="UGWQ01000003">
    <property type="protein sequence ID" value="SUG27630.1"/>
    <property type="molecule type" value="Genomic_DNA"/>
</dbReference>
<accession>A0A379SHE5</accession>
<protein>
    <submittedName>
        <fullName evidence="1">Uncharacterized protein</fullName>
    </submittedName>
</protein>
<reference evidence="1 2" key="1">
    <citation type="submission" date="2018-06" db="EMBL/GenBank/DDBJ databases">
        <authorList>
            <consortium name="Pathogen Informatics"/>
            <person name="Doyle S."/>
        </authorList>
    </citation>
    <scope>NUCLEOTIDE SEQUENCE [LARGE SCALE GENOMIC DNA]</scope>
    <source>
        <strain evidence="1 2">NCTC10718</strain>
    </source>
</reference>
<gene>
    <name evidence="1" type="ORF">NCTC10718_04956</name>
</gene>
<dbReference type="AlphaFoldDB" id="A0A379SHE5"/>
<name>A0A379SHE5_SALER</name>
<organism evidence="1 2">
    <name type="scientific">Salmonella enterica</name>
    <name type="common">Salmonella choleraesuis</name>
    <dbReference type="NCBI Taxonomy" id="28901"/>
    <lineage>
        <taxon>Bacteria</taxon>
        <taxon>Pseudomonadati</taxon>
        <taxon>Pseudomonadota</taxon>
        <taxon>Gammaproteobacteria</taxon>
        <taxon>Enterobacterales</taxon>
        <taxon>Enterobacteriaceae</taxon>
        <taxon>Salmonella</taxon>
    </lineage>
</organism>
<evidence type="ECO:0000313" key="1">
    <source>
        <dbReference type="EMBL" id="SUG27630.1"/>
    </source>
</evidence>
<dbReference type="Proteomes" id="UP000254332">
    <property type="component" value="Unassembled WGS sequence"/>
</dbReference>
<evidence type="ECO:0000313" key="2">
    <source>
        <dbReference type="Proteomes" id="UP000254332"/>
    </source>
</evidence>
<sequence length="61" mass="7138">MTLEFDVCYLQDVTSVPTHQGLFLLTYFRFLATHHLGSCVTSTRPFVIYQSLAFDFHFYVL</sequence>